<dbReference type="GeneID" id="37011211"/>
<name>A0A316UAA4_9BASI</name>
<keyword evidence="2" id="KW-0812">Transmembrane</keyword>
<keyword evidence="2" id="KW-1133">Transmembrane helix</keyword>
<organism evidence="3 4">
    <name type="scientific">Pseudomicrostroma glucosiphilum</name>
    <dbReference type="NCBI Taxonomy" id="1684307"/>
    <lineage>
        <taxon>Eukaryota</taxon>
        <taxon>Fungi</taxon>
        <taxon>Dikarya</taxon>
        <taxon>Basidiomycota</taxon>
        <taxon>Ustilaginomycotina</taxon>
        <taxon>Exobasidiomycetes</taxon>
        <taxon>Microstromatales</taxon>
        <taxon>Microstromatales incertae sedis</taxon>
        <taxon>Pseudomicrostroma</taxon>
    </lineage>
</organism>
<reference evidence="3 4" key="1">
    <citation type="journal article" date="2018" name="Mol. Biol. Evol.">
        <title>Broad Genomic Sampling Reveals a Smut Pathogenic Ancestry of the Fungal Clade Ustilaginomycotina.</title>
        <authorList>
            <person name="Kijpornyongpan T."/>
            <person name="Mondo S.J."/>
            <person name="Barry K."/>
            <person name="Sandor L."/>
            <person name="Lee J."/>
            <person name="Lipzen A."/>
            <person name="Pangilinan J."/>
            <person name="LaButti K."/>
            <person name="Hainaut M."/>
            <person name="Henrissat B."/>
            <person name="Grigoriev I.V."/>
            <person name="Spatafora J.W."/>
            <person name="Aime M.C."/>
        </authorList>
    </citation>
    <scope>NUCLEOTIDE SEQUENCE [LARGE SCALE GENOMIC DNA]</scope>
    <source>
        <strain evidence="3 4">MCA 4718</strain>
    </source>
</reference>
<keyword evidence="2" id="KW-0472">Membrane</keyword>
<dbReference type="Proteomes" id="UP000245942">
    <property type="component" value="Unassembled WGS sequence"/>
</dbReference>
<feature type="transmembrane region" description="Helical" evidence="2">
    <location>
        <begin position="142"/>
        <end position="166"/>
    </location>
</feature>
<evidence type="ECO:0000313" key="4">
    <source>
        <dbReference type="Proteomes" id="UP000245942"/>
    </source>
</evidence>
<protein>
    <submittedName>
        <fullName evidence="3">Uncharacterized protein</fullName>
    </submittedName>
</protein>
<keyword evidence="4" id="KW-1185">Reference proteome</keyword>
<dbReference type="EMBL" id="KZ819325">
    <property type="protein sequence ID" value="PWN21343.1"/>
    <property type="molecule type" value="Genomic_DNA"/>
</dbReference>
<evidence type="ECO:0000313" key="3">
    <source>
        <dbReference type="EMBL" id="PWN21343.1"/>
    </source>
</evidence>
<dbReference type="RefSeq" id="XP_025348503.1">
    <property type="nucleotide sequence ID" value="XM_025489477.1"/>
</dbReference>
<feature type="compositionally biased region" description="Polar residues" evidence="1">
    <location>
        <begin position="96"/>
        <end position="107"/>
    </location>
</feature>
<feature type="region of interest" description="Disordered" evidence="1">
    <location>
        <begin position="84"/>
        <end position="122"/>
    </location>
</feature>
<dbReference type="AlphaFoldDB" id="A0A316UAA4"/>
<feature type="region of interest" description="Disordered" evidence="1">
    <location>
        <begin position="21"/>
        <end position="41"/>
    </location>
</feature>
<proteinExistence type="predicted"/>
<sequence length="172" mass="19027">MTPASSDSSAKDFIKAVSGDLGSSELLNGPPSPAASSSSTLGYHHEEHIIEMADLSPRSYCKEDDWEHKDFEEKYPEHKHFNGEAHAHKQGAAHTTHMNPETAQARPSGSGARPQREAMQRSPTQEECLVSLIHHFDKHRRIFCRILLALLLAACLFLATVITGAVEWSKDN</sequence>
<evidence type="ECO:0000256" key="2">
    <source>
        <dbReference type="SAM" id="Phobius"/>
    </source>
</evidence>
<gene>
    <name evidence="3" type="ORF">BCV69DRAFT_167381</name>
</gene>
<accession>A0A316UAA4</accession>
<evidence type="ECO:0000256" key="1">
    <source>
        <dbReference type="SAM" id="MobiDB-lite"/>
    </source>
</evidence>